<comment type="caution">
    <text evidence="1">The sequence shown here is derived from an EMBL/GenBank/DDBJ whole genome shotgun (WGS) entry which is preliminary data.</text>
</comment>
<sequence>MNEHGLMGRRSFEAAVTGGFGMGMCDELKVNRRRNGGAARAGLVLNGGVAGRLGSMAWAACNGGDRELGGWQGALG</sequence>
<reference evidence="1 2" key="1">
    <citation type="journal article" date="2023" name="G3 (Bethesda)">
        <title>A chromosome-length genome assembly and annotation of blackberry (Rubus argutus, cv. 'Hillquist').</title>
        <authorList>
            <person name="Bruna T."/>
            <person name="Aryal R."/>
            <person name="Dudchenko O."/>
            <person name="Sargent D.J."/>
            <person name="Mead D."/>
            <person name="Buti M."/>
            <person name="Cavallini A."/>
            <person name="Hytonen T."/>
            <person name="Andres J."/>
            <person name="Pham M."/>
            <person name="Weisz D."/>
            <person name="Mascagni F."/>
            <person name="Usai G."/>
            <person name="Natali L."/>
            <person name="Bassil N."/>
            <person name="Fernandez G.E."/>
            <person name="Lomsadze A."/>
            <person name="Armour M."/>
            <person name="Olukolu B."/>
            <person name="Poorten T."/>
            <person name="Britton C."/>
            <person name="Davik J."/>
            <person name="Ashrafi H."/>
            <person name="Aiden E.L."/>
            <person name="Borodovsky M."/>
            <person name="Worthington M."/>
        </authorList>
    </citation>
    <scope>NUCLEOTIDE SEQUENCE [LARGE SCALE GENOMIC DNA]</scope>
    <source>
        <strain evidence="1">PI 553951</strain>
    </source>
</reference>
<gene>
    <name evidence="1" type="ORF">M0R45_036068</name>
</gene>
<accession>A0AAW1VW02</accession>
<proteinExistence type="predicted"/>
<keyword evidence="2" id="KW-1185">Reference proteome</keyword>
<organism evidence="1 2">
    <name type="scientific">Rubus argutus</name>
    <name type="common">Southern blackberry</name>
    <dbReference type="NCBI Taxonomy" id="59490"/>
    <lineage>
        <taxon>Eukaryota</taxon>
        <taxon>Viridiplantae</taxon>
        <taxon>Streptophyta</taxon>
        <taxon>Embryophyta</taxon>
        <taxon>Tracheophyta</taxon>
        <taxon>Spermatophyta</taxon>
        <taxon>Magnoliopsida</taxon>
        <taxon>eudicotyledons</taxon>
        <taxon>Gunneridae</taxon>
        <taxon>Pentapetalae</taxon>
        <taxon>rosids</taxon>
        <taxon>fabids</taxon>
        <taxon>Rosales</taxon>
        <taxon>Rosaceae</taxon>
        <taxon>Rosoideae</taxon>
        <taxon>Rosoideae incertae sedis</taxon>
        <taxon>Rubus</taxon>
    </lineage>
</organism>
<name>A0AAW1VW02_RUBAR</name>
<protein>
    <submittedName>
        <fullName evidence="1">Uncharacterized protein</fullName>
    </submittedName>
</protein>
<dbReference type="EMBL" id="JBEDUW010000007">
    <property type="protein sequence ID" value="KAK9912196.1"/>
    <property type="molecule type" value="Genomic_DNA"/>
</dbReference>
<evidence type="ECO:0000313" key="2">
    <source>
        <dbReference type="Proteomes" id="UP001457282"/>
    </source>
</evidence>
<evidence type="ECO:0000313" key="1">
    <source>
        <dbReference type="EMBL" id="KAK9912196.1"/>
    </source>
</evidence>
<dbReference type="AlphaFoldDB" id="A0AAW1VW02"/>
<dbReference type="Proteomes" id="UP001457282">
    <property type="component" value="Unassembled WGS sequence"/>
</dbReference>